<dbReference type="GO" id="GO:1902936">
    <property type="term" value="F:phosphatidylinositol bisphosphate binding"/>
    <property type="evidence" value="ECO:0007669"/>
    <property type="project" value="TreeGrafter"/>
</dbReference>
<comment type="caution">
    <text evidence="2">The sequence shown here is derived from an EMBL/GenBank/DDBJ whole genome shotgun (WGS) entry which is preliminary data.</text>
</comment>
<reference evidence="2" key="1">
    <citation type="submission" date="2017-09" db="EMBL/GenBank/DDBJ databases">
        <title>Contemporary evolution of a Lepidopteran species, Heliothis virescens, in response to modern agricultural practices.</title>
        <authorList>
            <person name="Fritz M.L."/>
            <person name="Deyonke A.M."/>
            <person name="Papanicolaou A."/>
            <person name="Micinski S."/>
            <person name="Westbrook J."/>
            <person name="Gould F."/>
        </authorList>
    </citation>
    <scope>NUCLEOTIDE SEQUENCE [LARGE SCALE GENOMIC DNA]</scope>
    <source>
        <strain evidence="2">HvINT-</strain>
        <tissue evidence="2">Whole body</tissue>
    </source>
</reference>
<dbReference type="SUPFAM" id="SSF46938">
    <property type="entry name" value="CRAL/TRIO N-terminal domain"/>
    <property type="match status" value="1"/>
</dbReference>
<accession>A0A2A4J0W3</accession>
<dbReference type="AlphaFoldDB" id="A0A2A4J0W3"/>
<dbReference type="Pfam" id="PF00650">
    <property type="entry name" value="CRAL_TRIO"/>
    <property type="match status" value="1"/>
</dbReference>
<proteinExistence type="predicted"/>
<dbReference type="InterPro" id="IPR036273">
    <property type="entry name" value="CRAL/TRIO_N_dom_sf"/>
</dbReference>
<dbReference type="STRING" id="7102.A0A2A4J0W3"/>
<evidence type="ECO:0000313" key="2">
    <source>
        <dbReference type="EMBL" id="PCG65621.1"/>
    </source>
</evidence>
<gene>
    <name evidence="2" type="ORF">B5V51_8901</name>
</gene>
<dbReference type="InterPro" id="IPR001251">
    <property type="entry name" value="CRAL-TRIO_dom"/>
</dbReference>
<protein>
    <recommendedName>
        <fullName evidence="1">CRAL-TRIO domain-containing protein</fullName>
    </recommendedName>
</protein>
<dbReference type="PANTHER" id="PTHR10174:SF222">
    <property type="entry name" value="GH10083P-RELATED"/>
    <property type="match status" value="1"/>
</dbReference>
<feature type="domain" description="CRAL-TRIO" evidence="1">
    <location>
        <begin position="140"/>
        <end position="258"/>
    </location>
</feature>
<evidence type="ECO:0000259" key="1">
    <source>
        <dbReference type="PROSITE" id="PS50191"/>
    </source>
</evidence>
<dbReference type="GO" id="GO:0016020">
    <property type="term" value="C:membrane"/>
    <property type="evidence" value="ECO:0007669"/>
    <property type="project" value="TreeGrafter"/>
</dbReference>
<sequence length="312" mass="36677">MEEIKPCPIFEFNENHLMNVRKCFGYDDINKLKQDIDQLQDWIRKQPHFKLKEFDRDFLERYLIYSKGSIERAKQRFDKLCTFTSLMPEFLQNYDIKNEFKPLHNISYTCILPKPTPDNYRVIVTSLTGVDDSKFELVSYYRYLIVLGHYMLQNDYCNGYELVGDFKNLTMATVMKLNPVTVHKALTCIVEALGQRMKKIHMISGSKFFDTLLVVFKQGLSQKLSQRLYVHNSVESLYDHIKREHLPKDLGGDEKTMKELNELNFKEVSTDRHIAKVKYMEQASTDESSRLTTKFNEEYSGMPGSFKTLCVD</sequence>
<dbReference type="SUPFAM" id="SSF52087">
    <property type="entry name" value="CRAL/TRIO domain"/>
    <property type="match status" value="1"/>
</dbReference>
<name>A0A2A4J0W3_HELVI</name>
<dbReference type="CDD" id="cd00170">
    <property type="entry name" value="SEC14"/>
    <property type="match status" value="1"/>
</dbReference>
<dbReference type="Gene3D" id="3.40.525.10">
    <property type="entry name" value="CRAL-TRIO lipid binding domain"/>
    <property type="match status" value="1"/>
</dbReference>
<organism evidence="2">
    <name type="scientific">Heliothis virescens</name>
    <name type="common">Tobacco budworm moth</name>
    <dbReference type="NCBI Taxonomy" id="7102"/>
    <lineage>
        <taxon>Eukaryota</taxon>
        <taxon>Metazoa</taxon>
        <taxon>Ecdysozoa</taxon>
        <taxon>Arthropoda</taxon>
        <taxon>Hexapoda</taxon>
        <taxon>Insecta</taxon>
        <taxon>Pterygota</taxon>
        <taxon>Neoptera</taxon>
        <taxon>Endopterygota</taxon>
        <taxon>Lepidoptera</taxon>
        <taxon>Glossata</taxon>
        <taxon>Ditrysia</taxon>
        <taxon>Noctuoidea</taxon>
        <taxon>Noctuidae</taxon>
        <taxon>Heliothinae</taxon>
        <taxon>Heliothis</taxon>
    </lineage>
</organism>
<dbReference type="EMBL" id="NWSH01003956">
    <property type="protein sequence ID" value="PCG65621.1"/>
    <property type="molecule type" value="Genomic_DNA"/>
</dbReference>
<dbReference type="InterPro" id="IPR036865">
    <property type="entry name" value="CRAL-TRIO_dom_sf"/>
</dbReference>
<dbReference type="PROSITE" id="PS50191">
    <property type="entry name" value="CRAL_TRIO"/>
    <property type="match status" value="1"/>
</dbReference>
<dbReference type="PANTHER" id="PTHR10174">
    <property type="entry name" value="ALPHA-TOCOPHEROL TRANSFER PROTEIN-RELATED"/>
    <property type="match status" value="1"/>
</dbReference>